<evidence type="ECO:0000313" key="1">
    <source>
        <dbReference type="EMBL" id="KAG2111896.1"/>
    </source>
</evidence>
<feature type="non-terminal residue" evidence="1">
    <location>
        <position position="1"/>
    </location>
</feature>
<evidence type="ECO:0000313" key="2">
    <source>
        <dbReference type="Proteomes" id="UP000823399"/>
    </source>
</evidence>
<dbReference type="OrthoDB" id="2658589at2759"/>
<protein>
    <submittedName>
        <fullName evidence="1">Uncharacterized protein</fullName>
    </submittedName>
</protein>
<name>A0A9P7JVN5_9AGAM</name>
<comment type="caution">
    <text evidence="1">The sequence shown here is derived from an EMBL/GenBank/DDBJ whole genome shotgun (WGS) entry which is preliminary data.</text>
</comment>
<dbReference type="Proteomes" id="UP000823399">
    <property type="component" value="Unassembled WGS sequence"/>
</dbReference>
<feature type="non-terminal residue" evidence="1">
    <location>
        <position position="101"/>
    </location>
</feature>
<organism evidence="1 2">
    <name type="scientific">Suillus discolor</name>
    <dbReference type="NCBI Taxonomy" id="1912936"/>
    <lineage>
        <taxon>Eukaryota</taxon>
        <taxon>Fungi</taxon>
        <taxon>Dikarya</taxon>
        <taxon>Basidiomycota</taxon>
        <taxon>Agaricomycotina</taxon>
        <taxon>Agaricomycetes</taxon>
        <taxon>Agaricomycetidae</taxon>
        <taxon>Boletales</taxon>
        <taxon>Suillineae</taxon>
        <taxon>Suillaceae</taxon>
        <taxon>Suillus</taxon>
    </lineage>
</organism>
<gene>
    <name evidence="1" type="ORF">F5147DRAFT_530372</name>
</gene>
<dbReference type="AlphaFoldDB" id="A0A9P7JVN5"/>
<proteinExistence type="predicted"/>
<dbReference type="RefSeq" id="XP_041294953.1">
    <property type="nucleotide sequence ID" value="XM_041430071.1"/>
</dbReference>
<sequence>RLPCFRPVYANYIMYEQHHHEFMNQPHTRRKMLQLLHGGLIWQLALHSLGFDVLPSILDGISKETVLFGLILDIDGQTYFDDELSKEEVDFMCGTYYVHNS</sequence>
<accession>A0A9P7JVN5</accession>
<dbReference type="GeneID" id="64692330"/>
<keyword evidence="2" id="KW-1185">Reference proteome</keyword>
<reference evidence="1" key="1">
    <citation type="journal article" date="2020" name="New Phytol.">
        <title>Comparative genomics reveals dynamic genome evolution in host specialist ectomycorrhizal fungi.</title>
        <authorList>
            <person name="Lofgren L.A."/>
            <person name="Nguyen N.H."/>
            <person name="Vilgalys R."/>
            <person name="Ruytinx J."/>
            <person name="Liao H.L."/>
            <person name="Branco S."/>
            <person name="Kuo A."/>
            <person name="LaButti K."/>
            <person name="Lipzen A."/>
            <person name="Andreopoulos W."/>
            <person name="Pangilinan J."/>
            <person name="Riley R."/>
            <person name="Hundley H."/>
            <person name="Na H."/>
            <person name="Barry K."/>
            <person name="Grigoriev I.V."/>
            <person name="Stajich J.E."/>
            <person name="Kennedy P.G."/>
        </authorList>
    </citation>
    <scope>NUCLEOTIDE SEQUENCE</scope>
    <source>
        <strain evidence="1">FC423</strain>
    </source>
</reference>
<dbReference type="EMBL" id="JABBWM010000016">
    <property type="protein sequence ID" value="KAG2111896.1"/>
    <property type="molecule type" value="Genomic_DNA"/>
</dbReference>